<dbReference type="InterPro" id="IPR036938">
    <property type="entry name" value="PAP2/HPO_sf"/>
</dbReference>
<dbReference type="AlphaFoldDB" id="A0AAF0F5T9"/>
<dbReference type="Gene3D" id="1.20.144.10">
    <property type="entry name" value="Phosphatidic acid phosphatase type 2/haloperoxidase"/>
    <property type="match status" value="1"/>
</dbReference>
<protein>
    <recommendedName>
        <fullName evidence="8">Phosphatidic acid phosphatase type 2/haloperoxidase domain-containing protein</fullName>
    </recommendedName>
</protein>
<comment type="similarity">
    <text evidence="2">Belongs to the PA-phosphatase related phosphoesterase family.</text>
</comment>
<feature type="region of interest" description="Disordered" evidence="6">
    <location>
        <begin position="208"/>
        <end position="229"/>
    </location>
</feature>
<feature type="transmembrane region" description="Helical" evidence="7">
    <location>
        <begin position="178"/>
        <end position="203"/>
    </location>
</feature>
<dbReference type="SUPFAM" id="SSF48317">
    <property type="entry name" value="Acid phosphatase/Vanadium-dependent haloperoxidase"/>
    <property type="match status" value="1"/>
</dbReference>
<reference evidence="9" key="1">
    <citation type="submission" date="2023-03" db="EMBL/GenBank/DDBJ databases">
        <title>Mating type loci evolution in Malassezia.</title>
        <authorList>
            <person name="Coelho M.A."/>
        </authorList>
    </citation>
    <scope>NUCLEOTIDE SEQUENCE</scope>
    <source>
        <strain evidence="9">CBS 9431</strain>
    </source>
</reference>
<dbReference type="Pfam" id="PF01569">
    <property type="entry name" value="PAP2"/>
    <property type="match status" value="1"/>
</dbReference>
<feature type="transmembrane region" description="Helical" evidence="7">
    <location>
        <begin position="268"/>
        <end position="285"/>
    </location>
</feature>
<organism evidence="9 10">
    <name type="scientific">Malassezia japonica</name>
    <dbReference type="NCBI Taxonomy" id="223818"/>
    <lineage>
        <taxon>Eukaryota</taxon>
        <taxon>Fungi</taxon>
        <taxon>Dikarya</taxon>
        <taxon>Basidiomycota</taxon>
        <taxon>Ustilaginomycotina</taxon>
        <taxon>Malasseziomycetes</taxon>
        <taxon>Malasseziales</taxon>
        <taxon>Malasseziaceae</taxon>
        <taxon>Malassezia</taxon>
    </lineage>
</organism>
<evidence type="ECO:0000313" key="9">
    <source>
        <dbReference type="EMBL" id="WFD38992.1"/>
    </source>
</evidence>
<feature type="transmembrane region" description="Helical" evidence="7">
    <location>
        <begin position="20"/>
        <end position="40"/>
    </location>
</feature>
<dbReference type="EMBL" id="CP119960">
    <property type="protein sequence ID" value="WFD38992.1"/>
    <property type="molecule type" value="Genomic_DNA"/>
</dbReference>
<dbReference type="PANTHER" id="PTHR10165:SF35">
    <property type="entry name" value="RE23632P"/>
    <property type="match status" value="1"/>
</dbReference>
<keyword evidence="5 7" id="KW-0472">Membrane</keyword>
<proteinExistence type="inferred from homology"/>
<sequence length="291" mass="31413">MAWHDVLANHAYGGRSLVDWVTLLVLIIATKFMGLGSEGFRQQFSLADVSLQHPYALHERVPDVLLLVLSLIVPLIGVLVLSAVHTRPFARMNTAALGLLLTLAITAVITNLVKSLVGRPRPDLLDRCQPRLPAWDEGKYHSTLVTDAICTTAHDSPILKDGFRSFPSGHSSTSFAGLVYLALCVRAALTSVVYRIAGLYAYVPAPTEPQPDPPRANEHTEPQGTVDVPPGDPLSPIAFTIVLPLVPVLVAAYVAISRTMDYRHHPTDVVAGATLGTVVALAVYHRNGFAR</sequence>
<feature type="transmembrane region" description="Helical" evidence="7">
    <location>
        <begin position="237"/>
        <end position="256"/>
    </location>
</feature>
<evidence type="ECO:0000256" key="7">
    <source>
        <dbReference type="SAM" id="Phobius"/>
    </source>
</evidence>
<evidence type="ECO:0000256" key="4">
    <source>
        <dbReference type="ARBA" id="ARBA00022989"/>
    </source>
</evidence>
<name>A0AAF0F5T9_9BASI</name>
<evidence type="ECO:0000256" key="3">
    <source>
        <dbReference type="ARBA" id="ARBA00022692"/>
    </source>
</evidence>
<comment type="subcellular location">
    <subcellularLocation>
        <location evidence="1">Membrane</location>
        <topology evidence="1">Multi-pass membrane protein</topology>
    </subcellularLocation>
</comment>
<dbReference type="InterPro" id="IPR043216">
    <property type="entry name" value="PAP-like"/>
</dbReference>
<evidence type="ECO:0000256" key="6">
    <source>
        <dbReference type="SAM" id="MobiDB-lite"/>
    </source>
</evidence>
<dbReference type="InterPro" id="IPR000326">
    <property type="entry name" value="PAP2/HPO"/>
</dbReference>
<dbReference type="GO" id="GO:0006644">
    <property type="term" value="P:phospholipid metabolic process"/>
    <property type="evidence" value="ECO:0007669"/>
    <property type="project" value="InterPro"/>
</dbReference>
<evidence type="ECO:0000259" key="8">
    <source>
        <dbReference type="SMART" id="SM00014"/>
    </source>
</evidence>
<dbReference type="GeneID" id="85225608"/>
<keyword evidence="3 7" id="KW-0812">Transmembrane</keyword>
<dbReference type="GO" id="GO:0046839">
    <property type="term" value="P:phospholipid dephosphorylation"/>
    <property type="evidence" value="ECO:0007669"/>
    <property type="project" value="TreeGrafter"/>
</dbReference>
<dbReference type="SMART" id="SM00014">
    <property type="entry name" value="acidPPc"/>
    <property type="match status" value="1"/>
</dbReference>
<accession>A0AAF0F5T9</accession>
<feature type="transmembrane region" description="Helical" evidence="7">
    <location>
        <begin position="61"/>
        <end position="84"/>
    </location>
</feature>
<dbReference type="Proteomes" id="UP001217754">
    <property type="component" value="Chromosome 3"/>
</dbReference>
<dbReference type="GO" id="GO:0016020">
    <property type="term" value="C:membrane"/>
    <property type="evidence" value="ECO:0007669"/>
    <property type="project" value="UniProtKB-SubCell"/>
</dbReference>
<evidence type="ECO:0000256" key="5">
    <source>
        <dbReference type="ARBA" id="ARBA00023136"/>
    </source>
</evidence>
<dbReference type="GO" id="GO:0008195">
    <property type="term" value="F:phosphatidate phosphatase activity"/>
    <property type="evidence" value="ECO:0007669"/>
    <property type="project" value="TreeGrafter"/>
</dbReference>
<dbReference type="RefSeq" id="XP_060121889.1">
    <property type="nucleotide sequence ID" value="XM_060265906.1"/>
</dbReference>
<feature type="transmembrane region" description="Helical" evidence="7">
    <location>
        <begin position="96"/>
        <end position="117"/>
    </location>
</feature>
<evidence type="ECO:0000313" key="10">
    <source>
        <dbReference type="Proteomes" id="UP001217754"/>
    </source>
</evidence>
<feature type="domain" description="Phosphatidic acid phosphatase type 2/haloperoxidase" evidence="8">
    <location>
        <begin position="96"/>
        <end position="284"/>
    </location>
</feature>
<evidence type="ECO:0000256" key="2">
    <source>
        <dbReference type="ARBA" id="ARBA00008816"/>
    </source>
</evidence>
<keyword evidence="10" id="KW-1185">Reference proteome</keyword>
<keyword evidence="4 7" id="KW-1133">Transmembrane helix</keyword>
<dbReference type="PANTHER" id="PTHR10165">
    <property type="entry name" value="LIPID PHOSPHATE PHOSPHATASE"/>
    <property type="match status" value="1"/>
</dbReference>
<evidence type="ECO:0000256" key="1">
    <source>
        <dbReference type="ARBA" id="ARBA00004141"/>
    </source>
</evidence>
<gene>
    <name evidence="9" type="ORF">MJAP1_001959</name>
</gene>